<dbReference type="PANTHER" id="PTHR43880">
    <property type="entry name" value="ALCOHOL DEHYDROGENASE"/>
    <property type="match status" value="1"/>
</dbReference>
<dbReference type="InterPro" id="IPR013149">
    <property type="entry name" value="ADH-like_C"/>
</dbReference>
<dbReference type="GO" id="GO:0046294">
    <property type="term" value="P:formaldehyde catabolic process"/>
    <property type="evidence" value="ECO:0007669"/>
    <property type="project" value="TreeGrafter"/>
</dbReference>
<organism evidence="10 11">
    <name type="scientific">Dinothrombium tinctorium</name>
    <dbReference type="NCBI Taxonomy" id="1965070"/>
    <lineage>
        <taxon>Eukaryota</taxon>
        <taxon>Metazoa</taxon>
        <taxon>Ecdysozoa</taxon>
        <taxon>Arthropoda</taxon>
        <taxon>Chelicerata</taxon>
        <taxon>Arachnida</taxon>
        <taxon>Acari</taxon>
        <taxon>Acariformes</taxon>
        <taxon>Trombidiformes</taxon>
        <taxon>Prostigmata</taxon>
        <taxon>Anystina</taxon>
        <taxon>Parasitengona</taxon>
        <taxon>Trombidioidea</taxon>
        <taxon>Trombidiidae</taxon>
        <taxon>Dinothrombium</taxon>
    </lineage>
</organism>
<comment type="similarity">
    <text evidence="6">Belongs to the zinc-containing alcohol dehydrogenase family.</text>
</comment>
<dbReference type="SUPFAM" id="SSF50129">
    <property type="entry name" value="GroES-like"/>
    <property type="match status" value="2"/>
</dbReference>
<comment type="caution">
    <text evidence="10">The sequence shown here is derived from an EMBL/GenBank/DDBJ whole genome shotgun (WGS) entry which is preliminary data.</text>
</comment>
<dbReference type="Gene3D" id="3.90.180.10">
    <property type="entry name" value="Medium-chain alcohol dehydrogenases, catalytic domain"/>
    <property type="match status" value="1"/>
</dbReference>
<dbReference type="InterPro" id="IPR036291">
    <property type="entry name" value="NAD(P)-bd_dom_sf"/>
</dbReference>
<accession>A0A3S3P4K4</accession>
<evidence type="ECO:0000313" key="10">
    <source>
        <dbReference type="EMBL" id="RWS11998.1"/>
    </source>
</evidence>
<evidence type="ECO:0000256" key="1">
    <source>
        <dbReference type="ARBA" id="ARBA00001947"/>
    </source>
</evidence>
<dbReference type="InterPro" id="IPR011032">
    <property type="entry name" value="GroES-like_sf"/>
</dbReference>
<reference evidence="10" key="2">
    <citation type="submission" date="2018-11" db="EMBL/GenBank/DDBJ databases">
        <title>Trombidioid mite genomics.</title>
        <authorList>
            <person name="Dong X."/>
        </authorList>
    </citation>
    <scope>NUCLEOTIDE SEQUENCE</scope>
    <source>
        <strain evidence="10">UoL-WK</strain>
    </source>
</reference>
<evidence type="ECO:0000313" key="11">
    <source>
        <dbReference type="Proteomes" id="UP000285301"/>
    </source>
</evidence>
<evidence type="ECO:0000259" key="7">
    <source>
        <dbReference type="SMART" id="SM00829"/>
    </source>
</evidence>
<dbReference type="Proteomes" id="UP000285301">
    <property type="component" value="Unassembled WGS sequence"/>
</dbReference>
<dbReference type="STRING" id="1965070.A0A3S3P4K4"/>
<evidence type="ECO:0000256" key="2">
    <source>
        <dbReference type="ARBA" id="ARBA00022723"/>
    </source>
</evidence>
<evidence type="ECO:0000313" key="8">
    <source>
        <dbReference type="EMBL" id="RWS07049.1"/>
    </source>
</evidence>
<evidence type="ECO:0000256" key="5">
    <source>
        <dbReference type="ARBA" id="ARBA00023027"/>
    </source>
</evidence>
<keyword evidence="4" id="KW-0560">Oxidoreductase</keyword>
<feature type="domain" description="Enoyl reductase (ER)" evidence="7">
    <location>
        <begin position="19"/>
        <end position="382"/>
    </location>
</feature>
<sequence length="383" mass="41096">MNSETGGKVIKCRAAICWAPTKPLTVEEIEVEPPRAGEVRIKVIANSICHSDVFVYDGQLSGTMIATKYPCILGHEATGLVESVGDGVTSVAPGDYVITMFNASCQECVFCKNPKTNLCVARPIDEVIMADGTSRFKFNGQTIYYFGGISSLSEYTVISEFKMAKINPNARMDRVCIFACGFPTGYGSVAKIAQAEPDSSVAIWGLGTLGLLAVCAARKCKAKTIIGIVRNERKIELAKKMGCTHFVNTVKCKEESKTVADAIKELTGGIGVDYAIECVGNAACVREALESTAPWGTTVVAGICSANDKLEINPNQLLSGKKLTGTFFGGYKSKQSIPQMIDDYVDGKLDIEALFTGSVQLNEVDAAFQLLKQGKALRTVIVF</sequence>
<dbReference type="InterPro" id="IPR013154">
    <property type="entry name" value="ADH-like_N"/>
</dbReference>
<proteinExistence type="inferred from homology"/>
<dbReference type="PANTHER" id="PTHR43880:SF12">
    <property type="entry name" value="ALCOHOL DEHYDROGENASE CLASS-3"/>
    <property type="match status" value="1"/>
</dbReference>
<reference evidence="10 11" key="1">
    <citation type="journal article" date="2018" name="Gigascience">
        <title>Genomes of trombidid mites reveal novel predicted allergens and laterally-transferred genes associated with secondary metabolism.</title>
        <authorList>
            <person name="Dong X."/>
            <person name="Chaisiri K."/>
            <person name="Xia D."/>
            <person name="Armstrong S.D."/>
            <person name="Fang Y."/>
            <person name="Donnelly M.J."/>
            <person name="Kadowaki T."/>
            <person name="McGarry J.W."/>
            <person name="Darby A.C."/>
            <person name="Makepeace B.L."/>
        </authorList>
    </citation>
    <scope>NUCLEOTIDE SEQUENCE [LARGE SCALE GENOMIC DNA]</scope>
    <source>
        <strain evidence="10">UoL-WK</strain>
    </source>
</reference>
<dbReference type="FunFam" id="3.90.180.10:FF:000067">
    <property type="entry name" value="alcohol dehydrogenase 1-like isoform X1"/>
    <property type="match status" value="1"/>
</dbReference>
<dbReference type="EMBL" id="NCKU01002412">
    <property type="protein sequence ID" value="RWS09637.1"/>
    <property type="molecule type" value="Genomic_DNA"/>
</dbReference>
<evidence type="ECO:0000256" key="6">
    <source>
        <dbReference type="RuleBase" id="RU361277"/>
    </source>
</evidence>
<dbReference type="FunFam" id="3.40.50.720:FF:000003">
    <property type="entry name" value="S-(hydroxymethyl)glutathione dehydrogenase"/>
    <property type="match status" value="1"/>
</dbReference>
<dbReference type="GO" id="GO:0005829">
    <property type="term" value="C:cytosol"/>
    <property type="evidence" value="ECO:0007669"/>
    <property type="project" value="TreeGrafter"/>
</dbReference>
<evidence type="ECO:0000256" key="3">
    <source>
        <dbReference type="ARBA" id="ARBA00022833"/>
    </source>
</evidence>
<dbReference type="Pfam" id="PF08240">
    <property type="entry name" value="ADH_N"/>
    <property type="match status" value="1"/>
</dbReference>
<dbReference type="InterPro" id="IPR020843">
    <property type="entry name" value="ER"/>
</dbReference>
<keyword evidence="2 6" id="KW-0479">Metal-binding</keyword>
<dbReference type="PROSITE" id="PS00059">
    <property type="entry name" value="ADH_ZINC"/>
    <property type="match status" value="1"/>
</dbReference>
<dbReference type="GO" id="GO:0008270">
    <property type="term" value="F:zinc ion binding"/>
    <property type="evidence" value="ECO:0007669"/>
    <property type="project" value="InterPro"/>
</dbReference>
<keyword evidence="11" id="KW-1185">Reference proteome</keyword>
<dbReference type="OrthoDB" id="417550at2759"/>
<dbReference type="Pfam" id="PF00107">
    <property type="entry name" value="ADH_zinc_N"/>
    <property type="match status" value="1"/>
</dbReference>
<evidence type="ECO:0000256" key="4">
    <source>
        <dbReference type="ARBA" id="ARBA00023002"/>
    </source>
</evidence>
<protein>
    <submittedName>
        <fullName evidence="10">Alcohol dehydrogenase class-3-like protein</fullName>
    </submittedName>
</protein>
<dbReference type="EMBL" id="NCKU01001490">
    <property type="protein sequence ID" value="RWS11998.1"/>
    <property type="molecule type" value="Genomic_DNA"/>
</dbReference>
<dbReference type="SUPFAM" id="SSF51735">
    <property type="entry name" value="NAD(P)-binding Rossmann-fold domains"/>
    <property type="match status" value="1"/>
</dbReference>
<comment type="cofactor">
    <cofactor evidence="1 6">
        <name>Zn(2+)</name>
        <dbReference type="ChEBI" id="CHEBI:29105"/>
    </cofactor>
</comment>
<keyword evidence="5" id="KW-0520">NAD</keyword>
<dbReference type="GO" id="GO:0051903">
    <property type="term" value="F:S-(hydroxymethyl)glutathione dehydrogenase [NAD(P)+] activity"/>
    <property type="evidence" value="ECO:0007669"/>
    <property type="project" value="TreeGrafter"/>
</dbReference>
<gene>
    <name evidence="8" type="ORF">B4U79_04863</name>
    <name evidence="10" type="ORF">B4U79_06332</name>
    <name evidence="9" type="ORF">B4U79_15858</name>
</gene>
<keyword evidence="3 6" id="KW-0862">Zinc</keyword>
<dbReference type="Gene3D" id="3.40.50.720">
    <property type="entry name" value="NAD(P)-binding Rossmann-like Domain"/>
    <property type="match status" value="1"/>
</dbReference>
<name>A0A3S3P4K4_9ACAR</name>
<evidence type="ECO:0000313" key="9">
    <source>
        <dbReference type="EMBL" id="RWS09637.1"/>
    </source>
</evidence>
<dbReference type="AlphaFoldDB" id="A0A3S3P4K4"/>
<dbReference type="EMBL" id="NCKU01003710">
    <property type="protein sequence ID" value="RWS07049.1"/>
    <property type="molecule type" value="Genomic_DNA"/>
</dbReference>
<dbReference type="InterPro" id="IPR002328">
    <property type="entry name" value="ADH_Zn_CS"/>
</dbReference>
<dbReference type="SMART" id="SM00829">
    <property type="entry name" value="PKS_ER"/>
    <property type="match status" value="1"/>
</dbReference>